<proteinExistence type="predicted"/>
<dbReference type="GO" id="GO:2001070">
    <property type="term" value="F:starch binding"/>
    <property type="evidence" value="ECO:0007669"/>
    <property type="project" value="InterPro"/>
</dbReference>
<evidence type="ECO:0000313" key="4">
    <source>
        <dbReference type="Proteomes" id="UP000198427"/>
    </source>
</evidence>
<gene>
    <name evidence="3" type="ORF">SAMN06265364_1024</name>
</gene>
<dbReference type="InterPro" id="IPR033408">
    <property type="entry name" value="SusF_N"/>
</dbReference>
<evidence type="ECO:0000259" key="2">
    <source>
        <dbReference type="Pfam" id="PF17142"/>
    </source>
</evidence>
<evidence type="ECO:0000259" key="1">
    <source>
        <dbReference type="Pfam" id="PF16411"/>
    </source>
</evidence>
<feature type="domain" description="Outer membrane protein SusF N-terminal" evidence="2">
    <location>
        <begin position="19"/>
        <end position="147"/>
    </location>
</feature>
<dbReference type="OrthoDB" id="975117at2"/>
<dbReference type="CDD" id="cd12967">
    <property type="entry name" value="CBM_SusE-F_like_u1"/>
    <property type="match status" value="1"/>
</dbReference>
<sequence>MKKILVLASTALLLASCGSNEYEEWAKPQSNAEETANSVKFTVAEAPAIDFNTVTADSVLLFTPSVVSTDAVAEQTLTAVLSNNNKTATLNVSDAGKVKSTELVSAIENLYGKNGDQHEVAMAVTNKIKLQRGEGYSLSQNVKAKVTCVAPAFTQYLYMSGDANGWSFSNPLYSPAADGKYTGFMYLNQNGFKFATQQDWNGTDYGQDLVEKGANIVMTEPAGFYKVDLDLTTQSITYTAINSVGIIGSATPNGWSSDAAMTYNAAQKCWELDNVTLTTGEMKFRANSDWVLDWGGSLDNITFKGGNINVTAGKYNIKLYLSCDSKSHCTMELVP</sequence>
<dbReference type="RefSeq" id="WP_089365271.1">
    <property type="nucleotide sequence ID" value="NZ_CP023863.1"/>
</dbReference>
<name>A0A2K9HB21_9BACT</name>
<dbReference type="Proteomes" id="UP000198427">
    <property type="component" value="Unassembled WGS sequence"/>
</dbReference>
<dbReference type="GO" id="GO:0019867">
    <property type="term" value="C:outer membrane"/>
    <property type="evidence" value="ECO:0007669"/>
    <property type="project" value="InterPro"/>
</dbReference>
<organism evidence="3 4">
    <name type="scientific">Prevotella jejuni</name>
    <dbReference type="NCBI Taxonomy" id="1177574"/>
    <lineage>
        <taxon>Bacteria</taxon>
        <taxon>Pseudomonadati</taxon>
        <taxon>Bacteroidota</taxon>
        <taxon>Bacteroidia</taxon>
        <taxon>Bacteroidales</taxon>
        <taxon>Prevotellaceae</taxon>
        <taxon>Prevotella</taxon>
    </lineage>
</organism>
<dbReference type="CDD" id="cd12956">
    <property type="entry name" value="CBM_SusE-F_like"/>
    <property type="match status" value="1"/>
</dbReference>
<comment type="caution">
    <text evidence="3">The sequence shown here is derived from an EMBL/GenBank/DDBJ whole genome shotgun (WGS) entry which is preliminary data.</text>
</comment>
<keyword evidence="4" id="KW-1185">Reference proteome</keyword>
<feature type="domain" description="Outer membrane protein SusF/SusE-like C-terminal" evidence="1">
    <location>
        <begin position="157"/>
        <end position="234"/>
    </location>
</feature>
<dbReference type="EMBL" id="FZNZ01000002">
    <property type="protein sequence ID" value="SNR62203.1"/>
    <property type="molecule type" value="Genomic_DNA"/>
</dbReference>
<dbReference type="PROSITE" id="PS51257">
    <property type="entry name" value="PROKAR_LIPOPROTEIN"/>
    <property type="match status" value="1"/>
</dbReference>
<protein>
    <submittedName>
        <fullName evidence="3">Uncharacterized protein</fullName>
    </submittedName>
</protein>
<dbReference type="Pfam" id="PF16411">
    <property type="entry name" value="SusF_SusE"/>
    <property type="match status" value="1"/>
</dbReference>
<accession>A0A2K9HB21</accession>
<dbReference type="Gene3D" id="2.60.40.3620">
    <property type="match status" value="2"/>
</dbReference>
<dbReference type="KEGG" id="pje:CRM71_00700"/>
<dbReference type="Pfam" id="PF17142">
    <property type="entry name" value="SusF_N"/>
    <property type="match status" value="1"/>
</dbReference>
<evidence type="ECO:0000313" key="3">
    <source>
        <dbReference type="EMBL" id="SNR62203.1"/>
    </source>
</evidence>
<dbReference type="AlphaFoldDB" id="A0A2K9HB21"/>
<dbReference type="GeneID" id="94027961"/>
<dbReference type="InterPro" id="IPR032187">
    <property type="entry name" value="SusF/SusE-like_C"/>
</dbReference>
<reference evidence="3 4" key="1">
    <citation type="submission" date="2017-06" db="EMBL/GenBank/DDBJ databases">
        <authorList>
            <person name="Varghese N."/>
            <person name="Submissions S."/>
        </authorList>
    </citation>
    <scope>NUCLEOTIDE SEQUENCE [LARGE SCALE GENOMIC DNA]</scope>
    <source>
        <strain evidence="3 4">DSM 26989</strain>
    </source>
</reference>